<feature type="compositionally biased region" description="Basic and acidic residues" evidence="1">
    <location>
        <begin position="17"/>
        <end position="29"/>
    </location>
</feature>
<feature type="region of interest" description="Disordered" evidence="1">
    <location>
        <begin position="106"/>
        <end position="133"/>
    </location>
</feature>
<organism evidence="2 3">
    <name type="scientific">Coffea canephora</name>
    <name type="common">Robusta coffee</name>
    <dbReference type="NCBI Taxonomy" id="49390"/>
    <lineage>
        <taxon>Eukaryota</taxon>
        <taxon>Viridiplantae</taxon>
        <taxon>Streptophyta</taxon>
        <taxon>Embryophyta</taxon>
        <taxon>Tracheophyta</taxon>
        <taxon>Spermatophyta</taxon>
        <taxon>Magnoliopsida</taxon>
        <taxon>eudicotyledons</taxon>
        <taxon>Gunneridae</taxon>
        <taxon>Pentapetalae</taxon>
        <taxon>asterids</taxon>
        <taxon>lamiids</taxon>
        <taxon>Gentianales</taxon>
        <taxon>Rubiaceae</taxon>
        <taxon>Ixoroideae</taxon>
        <taxon>Gardenieae complex</taxon>
        <taxon>Bertiereae - Coffeeae clade</taxon>
        <taxon>Coffeeae</taxon>
        <taxon>Coffea</taxon>
    </lineage>
</organism>
<dbReference type="AlphaFoldDB" id="A0A068UQH3"/>
<dbReference type="Proteomes" id="UP000295252">
    <property type="component" value="Chromosome VIII"/>
</dbReference>
<evidence type="ECO:0008006" key="4">
    <source>
        <dbReference type="Google" id="ProtNLM"/>
    </source>
</evidence>
<dbReference type="InParanoid" id="A0A068UQH3"/>
<proteinExistence type="predicted"/>
<feature type="compositionally biased region" description="Polar residues" evidence="1">
    <location>
        <begin position="107"/>
        <end position="119"/>
    </location>
</feature>
<evidence type="ECO:0000313" key="2">
    <source>
        <dbReference type="EMBL" id="CDP10514.1"/>
    </source>
</evidence>
<accession>A0A068UQH3</accession>
<dbReference type="PANTHER" id="PTHR47076:SF1">
    <property type="entry name" value="NHL DOMAIN PROTEIN"/>
    <property type="match status" value="1"/>
</dbReference>
<protein>
    <recommendedName>
        <fullName evidence="4">Stress induced protein</fullName>
    </recommendedName>
</protein>
<keyword evidence="3" id="KW-1185">Reference proteome</keyword>
<feature type="region of interest" description="Disordered" evidence="1">
    <location>
        <begin position="1"/>
        <end position="37"/>
    </location>
</feature>
<dbReference type="OMA" id="RRFNCHS"/>
<dbReference type="PANTHER" id="PTHR47076">
    <property type="entry name" value="NHL DOMAIN PROTEIN"/>
    <property type="match status" value="1"/>
</dbReference>
<gene>
    <name evidence="2" type="ORF">GSCOC_T00031263001</name>
</gene>
<evidence type="ECO:0000313" key="3">
    <source>
        <dbReference type="Proteomes" id="UP000295252"/>
    </source>
</evidence>
<dbReference type="OrthoDB" id="1934748at2759"/>
<dbReference type="STRING" id="49390.A0A068UQH3"/>
<dbReference type="Gramene" id="CDP10514">
    <property type="protein sequence ID" value="CDP10514"/>
    <property type="gene ID" value="GSCOC_T00031263001"/>
</dbReference>
<sequence>MARAEQKQAFTSSYSAIREHEQEGLHHDREEEEVASPSGCCCCCFGFGGWKRSNQESKYLLRENSGHEESWFVDKLKNMKEYSEVVAGPKWKNLVRKIGKYVKPKKSTTQSMYTPNSYALNFDDGEEEEEEDDLFVSFSSRFSAPLSSNQQRTSASS</sequence>
<name>A0A068UQH3_COFCA</name>
<evidence type="ECO:0000256" key="1">
    <source>
        <dbReference type="SAM" id="MobiDB-lite"/>
    </source>
</evidence>
<dbReference type="PhylomeDB" id="A0A068UQH3"/>
<feature type="compositionally biased region" description="Acidic residues" evidence="1">
    <location>
        <begin position="123"/>
        <end position="133"/>
    </location>
</feature>
<reference evidence="3" key="1">
    <citation type="journal article" date="2014" name="Science">
        <title>The coffee genome provides insight into the convergent evolution of caffeine biosynthesis.</title>
        <authorList>
            <person name="Denoeud F."/>
            <person name="Carretero-Paulet L."/>
            <person name="Dereeper A."/>
            <person name="Droc G."/>
            <person name="Guyot R."/>
            <person name="Pietrella M."/>
            <person name="Zheng C."/>
            <person name="Alberti A."/>
            <person name="Anthony F."/>
            <person name="Aprea G."/>
            <person name="Aury J.M."/>
            <person name="Bento P."/>
            <person name="Bernard M."/>
            <person name="Bocs S."/>
            <person name="Campa C."/>
            <person name="Cenci A."/>
            <person name="Combes M.C."/>
            <person name="Crouzillat D."/>
            <person name="Da Silva C."/>
            <person name="Daddiego L."/>
            <person name="De Bellis F."/>
            <person name="Dussert S."/>
            <person name="Garsmeur O."/>
            <person name="Gayraud T."/>
            <person name="Guignon V."/>
            <person name="Jahn K."/>
            <person name="Jamilloux V."/>
            <person name="Joet T."/>
            <person name="Labadie K."/>
            <person name="Lan T."/>
            <person name="Leclercq J."/>
            <person name="Lepelley M."/>
            <person name="Leroy T."/>
            <person name="Li L.T."/>
            <person name="Librado P."/>
            <person name="Lopez L."/>
            <person name="Munoz A."/>
            <person name="Noel B."/>
            <person name="Pallavicini A."/>
            <person name="Perrotta G."/>
            <person name="Poncet V."/>
            <person name="Pot D."/>
            <person name="Priyono X."/>
            <person name="Rigoreau M."/>
            <person name="Rouard M."/>
            <person name="Rozas J."/>
            <person name="Tranchant-Dubreuil C."/>
            <person name="VanBuren R."/>
            <person name="Zhang Q."/>
            <person name="Andrade A.C."/>
            <person name="Argout X."/>
            <person name="Bertrand B."/>
            <person name="de Kochko A."/>
            <person name="Graziosi G."/>
            <person name="Henry R.J."/>
            <person name="Jayarama X."/>
            <person name="Ming R."/>
            <person name="Nagai C."/>
            <person name="Rounsley S."/>
            <person name="Sankoff D."/>
            <person name="Giuliano G."/>
            <person name="Albert V.A."/>
            <person name="Wincker P."/>
            <person name="Lashermes P."/>
        </authorList>
    </citation>
    <scope>NUCLEOTIDE SEQUENCE [LARGE SCALE GENOMIC DNA]</scope>
    <source>
        <strain evidence="3">cv. DH200-94</strain>
    </source>
</reference>
<dbReference type="EMBL" id="HG739129">
    <property type="protein sequence ID" value="CDP10514.1"/>
    <property type="molecule type" value="Genomic_DNA"/>
</dbReference>